<dbReference type="VEuPathDB" id="FungiDB:BO71DRAFT_453391"/>
<reference evidence="3 4" key="1">
    <citation type="submission" date="2018-02" db="EMBL/GenBank/DDBJ databases">
        <title>The genomes of Aspergillus section Nigri reveals drivers in fungal speciation.</title>
        <authorList>
            <consortium name="DOE Joint Genome Institute"/>
            <person name="Vesth T.C."/>
            <person name="Nybo J."/>
            <person name="Theobald S."/>
            <person name="Brandl J."/>
            <person name="Frisvad J.C."/>
            <person name="Nielsen K.F."/>
            <person name="Lyhne E.K."/>
            <person name="Kogle M.E."/>
            <person name="Kuo A."/>
            <person name="Riley R."/>
            <person name="Clum A."/>
            <person name="Nolan M."/>
            <person name="Lipzen A."/>
            <person name="Salamov A."/>
            <person name="Henrissat B."/>
            <person name="Wiebenga A."/>
            <person name="De vries R.P."/>
            <person name="Grigoriev I.V."/>
            <person name="Mortensen U.H."/>
            <person name="Andersen M.R."/>
            <person name="Baker S.E."/>
        </authorList>
    </citation>
    <scope>NUCLEOTIDE SEQUENCE [LARGE SCALE GENOMIC DNA]</scope>
    <source>
        <strain evidence="3 4">CBS 707.79</strain>
    </source>
</reference>
<feature type="region of interest" description="Disordered" evidence="2">
    <location>
        <begin position="263"/>
        <end position="299"/>
    </location>
</feature>
<gene>
    <name evidence="3" type="ORF">BO71DRAFT_453391</name>
</gene>
<keyword evidence="1" id="KW-0175">Coiled coil</keyword>
<protein>
    <submittedName>
        <fullName evidence="3">Uncharacterized protein</fullName>
    </submittedName>
</protein>
<dbReference type="Proteomes" id="UP000247810">
    <property type="component" value="Unassembled WGS sequence"/>
</dbReference>
<dbReference type="STRING" id="1448320.A0A319DEM5"/>
<evidence type="ECO:0000313" key="4">
    <source>
        <dbReference type="Proteomes" id="UP000247810"/>
    </source>
</evidence>
<evidence type="ECO:0000313" key="3">
    <source>
        <dbReference type="EMBL" id="PYH89503.1"/>
    </source>
</evidence>
<feature type="coiled-coil region" evidence="1">
    <location>
        <begin position="430"/>
        <end position="457"/>
    </location>
</feature>
<feature type="compositionally biased region" description="Basic and acidic residues" evidence="2">
    <location>
        <begin position="496"/>
        <end position="516"/>
    </location>
</feature>
<feature type="region of interest" description="Disordered" evidence="2">
    <location>
        <begin position="106"/>
        <end position="153"/>
    </location>
</feature>
<feature type="region of interest" description="Disordered" evidence="2">
    <location>
        <begin position="198"/>
        <end position="241"/>
    </location>
</feature>
<organism evidence="3 4">
    <name type="scientific">Aspergillus ellipticus CBS 707.79</name>
    <dbReference type="NCBI Taxonomy" id="1448320"/>
    <lineage>
        <taxon>Eukaryota</taxon>
        <taxon>Fungi</taxon>
        <taxon>Dikarya</taxon>
        <taxon>Ascomycota</taxon>
        <taxon>Pezizomycotina</taxon>
        <taxon>Eurotiomycetes</taxon>
        <taxon>Eurotiomycetidae</taxon>
        <taxon>Eurotiales</taxon>
        <taxon>Aspergillaceae</taxon>
        <taxon>Aspergillus</taxon>
        <taxon>Aspergillus subgen. Circumdati</taxon>
    </lineage>
</organism>
<sequence>MSGTNLSTAGDALQRRLDSPVEDPSADASLDTALPPMSSKQLVVSTRRPRASESSLIASNLRGTHGRAVAALHYPPDTTATIARAPSSSHRRTGSTLKTVMRKIFTRKGRGDDEYAHSRSDNTSPRSDKSLDKPLPLSNSLNAKPSRPLQLDAGPTSWEEALQKLEPHPRRRRATLPSLIFSDEESRVALEAVVNSTRPISKRDNSPHANSDPDDVRRREMRRIKRRSRSATALRGKDHLMSPIQWRRRSLESCAASTAFGAPSEVDINERPPTRTTVASAPKPNTGPSFLEDEEDEAQDEVLAQNVSTLVNSMQHDENVTLEQRLTTLEVKMIDLEFAIARMQSGRETPAEPKKSSPTTTRHKRKQSSAPSGPNDLRAKSPDADRPDSTTTLRPSPLHRSRTLQAPSSTSLHECNSISVEQYSALVMLLRREQTARRELEQQVSGLRDDIQQLHQMARESMGLGSTRTMYPIRSMDSQDIRRLRQALGPSPTATEHSRPDKPYDSDSEERPELPPKDGYQPRWPASRRVEVSGMI</sequence>
<feature type="region of interest" description="Disordered" evidence="2">
    <location>
        <begin position="488"/>
        <end position="536"/>
    </location>
</feature>
<evidence type="ECO:0000256" key="2">
    <source>
        <dbReference type="SAM" id="MobiDB-lite"/>
    </source>
</evidence>
<feature type="compositionally biased region" description="Basic residues" evidence="2">
    <location>
        <begin position="219"/>
        <end position="229"/>
    </location>
</feature>
<name>A0A319DEM5_9EURO</name>
<feature type="region of interest" description="Disordered" evidence="2">
    <location>
        <begin position="343"/>
        <end position="413"/>
    </location>
</feature>
<dbReference type="AlphaFoldDB" id="A0A319DEM5"/>
<proteinExistence type="predicted"/>
<feature type="compositionally biased region" description="Basic and acidic residues" evidence="2">
    <location>
        <begin position="109"/>
        <end position="132"/>
    </location>
</feature>
<feature type="compositionally biased region" description="Basic and acidic residues" evidence="2">
    <location>
        <begin position="377"/>
        <end position="388"/>
    </location>
</feature>
<feature type="region of interest" description="Disordered" evidence="2">
    <location>
        <begin position="1"/>
        <end position="63"/>
    </location>
</feature>
<keyword evidence="4" id="KW-1185">Reference proteome</keyword>
<feature type="compositionally biased region" description="Polar residues" evidence="2">
    <location>
        <begin position="403"/>
        <end position="413"/>
    </location>
</feature>
<dbReference type="OrthoDB" id="5428925at2759"/>
<feature type="compositionally biased region" description="Polar residues" evidence="2">
    <location>
        <begin position="52"/>
        <end position="62"/>
    </location>
</feature>
<dbReference type="EMBL" id="KZ826026">
    <property type="protein sequence ID" value="PYH89503.1"/>
    <property type="molecule type" value="Genomic_DNA"/>
</dbReference>
<evidence type="ECO:0000256" key="1">
    <source>
        <dbReference type="SAM" id="Coils"/>
    </source>
</evidence>
<accession>A0A319DEM5</accession>